<keyword evidence="2" id="KW-1185">Reference proteome</keyword>
<comment type="caution">
    <text evidence="1">The sequence shown here is derived from an EMBL/GenBank/DDBJ whole genome shotgun (WGS) entry which is preliminary data.</text>
</comment>
<gene>
    <name evidence="1" type="ORF">B0H15DRAFT_863237</name>
</gene>
<proteinExistence type="predicted"/>
<dbReference type="EMBL" id="JARJCN010000078">
    <property type="protein sequence ID" value="KAJ7076733.1"/>
    <property type="molecule type" value="Genomic_DNA"/>
</dbReference>
<name>A0AAD6TTE2_9AGAR</name>
<organism evidence="1 2">
    <name type="scientific">Mycena belliarum</name>
    <dbReference type="NCBI Taxonomy" id="1033014"/>
    <lineage>
        <taxon>Eukaryota</taxon>
        <taxon>Fungi</taxon>
        <taxon>Dikarya</taxon>
        <taxon>Basidiomycota</taxon>
        <taxon>Agaricomycotina</taxon>
        <taxon>Agaricomycetes</taxon>
        <taxon>Agaricomycetidae</taxon>
        <taxon>Agaricales</taxon>
        <taxon>Marasmiineae</taxon>
        <taxon>Mycenaceae</taxon>
        <taxon>Mycena</taxon>
    </lineage>
</organism>
<dbReference type="Proteomes" id="UP001222325">
    <property type="component" value="Unassembled WGS sequence"/>
</dbReference>
<sequence>MQQLIRSVVFHQTPETPSGSTGIFAFQRFNIRCSCWRKLSPVLRSHYIVEIVLPTSPCQKKEGRHGFNLISYSDFPSTRLLNPESGAVSCLVLSASTGSLHSTLLWAAQPSPLHRDAHSSDDFRLYQYLPNPQPAPNPAMPAASKFDPVIPKVCILHPADLSRLFVGVSTRKWHAPRFGPQSHYVQHAVRVDAADAFCHQVRAAIFPHPSSSLAPLTLSVHTCPRA</sequence>
<evidence type="ECO:0000313" key="2">
    <source>
        <dbReference type="Proteomes" id="UP001222325"/>
    </source>
</evidence>
<dbReference type="AlphaFoldDB" id="A0AAD6TTE2"/>
<reference evidence="1" key="1">
    <citation type="submission" date="2023-03" db="EMBL/GenBank/DDBJ databases">
        <title>Massive genome expansion in bonnet fungi (Mycena s.s.) driven by repeated elements and novel gene families across ecological guilds.</title>
        <authorList>
            <consortium name="Lawrence Berkeley National Laboratory"/>
            <person name="Harder C.B."/>
            <person name="Miyauchi S."/>
            <person name="Viragh M."/>
            <person name="Kuo A."/>
            <person name="Thoen E."/>
            <person name="Andreopoulos B."/>
            <person name="Lu D."/>
            <person name="Skrede I."/>
            <person name="Drula E."/>
            <person name="Henrissat B."/>
            <person name="Morin E."/>
            <person name="Kohler A."/>
            <person name="Barry K."/>
            <person name="LaButti K."/>
            <person name="Morin E."/>
            <person name="Salamov A."/>
            <person name="Lipzen A."/>
            <person name="Mereny Z."/>
            <person name="Hegedus B."/>
            <person name="Baldrian P."/>
            <person name="Stursova M."/>
            <person name="Weitz H."/>
            <person name="Taylor A."/>
            <person name="Grigoriev I.V."/>
            <person name="Nagy L.G."/>
            <person name="Martin F."/>
            <person name="Kauserud H."/>
        </authorList>
    </citation>
    <scope>NUCLEOTIDE SEQUENCE</scope>
    <source>
        <strain evidence="1">CBHHK173m</strain>
    </source>
</reference>
<evidence type="ECO:0000313" key="1">
    <source>
        <dbReference type="EMBL" id="KAJ7076733.1"/>
    </source>
</evidence>
<accession>A0AAD6TTE2</accession>
<protein>
    <submittedName>
        <fullName evidence="1">Uncharacterized protein</fullName>
    </submittedName>
</protein>